<evidence type="ECO:0000259" key="1">
    <source>
        <dbReference type="Pfam" id="PF13360"/>
    </source>
</evidence>
<accession>A0A1M6JZT5</accession>
<dbReference type="AlphaFoldDB" id="A0A1M6JZT5"/>
<dbReference type="InterPro" id="IPR018391">
    <property type="entry name" value="PQQ_b-propeller_rpt"/>
</dbReference>
<reference evidence="3" key="1">
    <citation type="submission" date="2016-11" db="EMBL/GenBank/DDBJ databases">
        <authorList>
            <person name="Varghese N."/>
            <person name="Submissions S."/>
        </authorList>
    </citation>
    <scope>NUCLEOTIDE SEQUENCE [LARGE SCALE GENOMIC DNA]</scope>
    <source>
        <strain evidence="3">DSM 26134</strain>
    </source>
</reference>
<dbReference type="SUPFAM" id="SSF50998">
    <property type="entry name" value="Quinoprotein alcohol dehydrogenase-like"/>
    <property type="match status" value="2"/>
</dbReference>
<dbReference type="Gene3D" id="2.130.10.10">
    <property type="entry name" value="YVTN repeat-like/Quinoprotein amine dehydrogenase"/>
    <property type="match status" value="2"/>
</dbReference>
<dbReference type="PANTHER" id="PTHR34512:SF30">
    <property type="entry name" value="OUTER MEMBRANE PROTEIN ASSEMBLY FACTOR BAMB"/>
    <property type="match status" value="1"/>
</dbReference>
<dbReference type="InterPro" id="IPR002372">
    <property type="entry name" value="PQQ_rpt_dom"/>
</dbReference>
<dbReference type="SMART" id="SM00564">
    <property type="entry name" value="PQQ"/>
    <property type="match status" value="5"/>
</dbReference>
<dbReference type="PANTHER" id="PTHR34512">
    <property type="entry name" value="CELL SURFACE PROTEIN"/>
    <property type="match status" value="1"/>
</dbReference>
<evidence type="ECO:0000313" key="2">
    <source>
        <dbReference type="EMBL" id="SHJ52158.1"/>
    </source>
</evidence>
<keyword evidence="3" id="KW-1185">Reference proteome</keyword>
<dbReference type="InterPro" id="IPR015943">
    <property type="entry name" value="WD40/YVTN_repeat-like_dom_sf"/>
</dbReference>
<name>A0A1M6JZT5_REIAG</name>
<dbReference type="PROSITE" id="PS51257">
    <property type="entry name" value="PROKAR_LIPOPROTEIN"/>
    <property type="match status" value="1"/>
</dbReference>
<dbReference type="EMBL" id="FRAA01000001">
    <property type="protein sequence ID" value="SHJ52158.1"/>
    <property type="molecule type" value="Genomic_DNA"/>
</dbReference>
<organism evidence="2 3">
    <name type="scientific">Reichenbachiella agariperforans</name>
    <dbReference type="NCBI Taxonomy" id="156994"/>
    <lineage>
        <taxon>Bacteria</taxon>
        <taxon>Pseudomonadati</taxon>
        <taxon>Bacteroidota</taxon>
        <taxon>Cytophagia</taxon>
        <taxon>Cytophagales</taxon>
        <taxon>Reichenbachiellaceae</taxon>
        <taxon>Reichenbachiella</taxon>
    </lineage>
</organism>
<evidence type="ECO:0000313" key="3">
    <source>
        <dbReference type="Proteomes" id="UP000184474"/>
    </source>
</evidence>
<dbReference type="Proteomes" id="UP000184474">
    <property type="component" value="Unassembled WGS sequence"/>
</dbReference>
<feature type="domain" description="Pyrrolo-quinoline quinone repeat" evidence="1">
    <location>
        <begin position="300"/>
        <end position="404"/>
    </location>
</feature>
<gene>
    <name evidence="2" type="ORF">SAMN04488028_101388</name>
</gene>
<dbReference type="STRING" id="156994.SAMN04488028_101388"/>
<dbReference type="Pfam" id="PF13360">
    <property type="entry name" value="PQQ_2"/>
    <property type="match status" value="1"/>
</dbReference>
<protein>
    <submittedName>
        <fullName evidence="2">PQQ-like domain-containing protein</fullName>
    </submittedName>
</protein>
<sequence>MMRFLGVIFNSFCLLVILAGCSLFDKEQSAPREVVNEEGVVIEKSPIWRVNLYEDIKENVGSFLSPILHDNLVITPSSESDLDGSWALWALTIDEGKKVWEWEEPNNYWWLNQLRGSGKVSNLWIEKEYNGYNADNFYAIDLNSGETVWSQNRPGSWAGDVFVYGDKYYYAQFPMEAPYYGRYCAVYEGDVYSTDHEIYLVPETDSIRLSPNNHLGFVDNPLVFEGEDAVQYMLIPFSEYQLEPGTEFPTHYGNLYMALYDMDAKEYVYSKALVATEVQALVDEVPMIYEDRLILFNIRDEVIAFDLYTGDVVWQNHYDQGAFSMILVNSVLVMSQQLGDETYAYGLDPETGQQLWVRPSGGGASDMQELNGVVYWKDRGDASLYAVDGLTGELIWRLGDPDPESESWWKSDGVAVLPGENGEKGRVFASSHLRFYCFEAAR</sequence>
<dbReference type="InterPro" id="IPR011047">
    <property type="entry name" value="Quinoprotein_ADH-like_sf"/>
</dbReference>
<proteinExistence type="predicted"/>